<dbReference type="PANTHER" id="PTHR42685">
    <property type="entry name" value="GERANYLGERANYL DIPHOSPHATE REDUCTASE"/>
    <property type="match status" value="1"/>
</dbReference>
<organism evidence="1 2">
    <name type="scientific">Candidatus Anoxymicrobium japonicum</name>
    <dbReference type="NCBI Taxonomy" id="2013648"/>
    <lineage>
        <taxon>Bacteria</taxon>
        <taxon>Bacillati</taxon>
        <taxon>Actinomycetota</taxon>
        <taxon>Candidatus Geothermincolia</taxon>
        <taxon>Candidatus Geothermincolales</taxon>
        <taxon>Candidatus Anoxymicrobiaceae</taxon>
        <taxon>Candidatus Anoxymicrobium</taxon>
    </lineage>
</organism>
<dbReference type="InterPro" id="IPR036188">
    <property type="entry name" value="FAD/NAD-bd_sf"/>
</dbReference>
<dbReference type="PANTHER" id="PTHR42685:SF18">
    <property type="entry name" value="DIGERANYLGERANYLGLYCEROPHOSPHOLIPID REDUCTASE"/>
    <property type="match status" value="1"/>
</dbReference>
<dbReference type="Pfam" id="PF13450">
    <property type="entry name" value="NAD_binding_8"/>
    <property type="match status" value="1"/>
</dbReference>
<evidence type="ECO:0000313" key="1">
    <source>
        <dbReference type="EMBL" id="PKQ28727.1"/>
    </source>
</evidence>
<protein>
    <submittedName>
        <fullName evidence="1">Uncharacterized protein</fullName>
    </submittedName>
</protein>
<accession>A0A2N3G7M4</accession>
<dbReference type="InterPro" id="IPR050407">
    <property type="entry name" value="Geranylgeranyl_reductase"/>
</dbReference>
<dbReference type="SUPFAM" id="SSF51905">
    <property type="entry name" value="FAD/NAD(P)-binding domain"/>
    <property type="match status" value="1"/>
</dbReference>
<dbReference type="EMBL" id="PHEX01000007">
    <property type="protein sequence ID" value="PKQ28727.1"/>
    <property type="molecule type" value="Genomic_DNA"/>
</dbReference>
<proteinExistence type="predicted"/>
<reference evidence="1 2" key="1">
    <citation type="journal article" date="2017" name="ISME J.">
        <title>Potential for microbial H2 and metal transformations associated with novel bacteria and archaea in deep terrestrial subsurface sediments.</title>
        <authorList>
            <person name="Hernsdorf A.W."/>
            <person name="Amano Y."/>
            <person name="Miyakawa K."/>
            <person name="Ise K."/>
            <person name="Suzuki Y."/>
            <person name="Anantharaman K."/>
            <person name="Probst A."/>
            <person name="Burstein D."/>
            <person name="Thomas B.C."/>
            <person name="Banfield J.F."/>
        </authorList>
    </citation>
    <scope>NUCLEOTIDE SEQUENCE [LARGE SCALE GENOMIC DNA]</scope>
    <source>
        <strain evidence="1">HGW-Actinobacteria-3</strain>
    </source>
</reference>
<evidence type="ECO:0000313" key="2">
    <source>
        <dbReference type="Proteomes" id="UP000233654"/>
    </source>
</evidence>
<dbReference type="AlphaFoldDB" id="A0A2N3G7M4"/>
<dbReference type="Gene3D" id="3.50.50.60">
    <property type="entry name" value="FAD/NAD(P)-binding domain"/>
    <property type="match status" value="2"/>
</dbReference>
<comment type="caution">
    <text evidence="1">The sequence shown here is derived from an EMBL/GenBank/DDBJ whole genome shotgun (WGS) entry which is preliminary data.</text>
</comment>
<sequence length="352" mass="39186">MAEVTIVGAGLSGLVASINLARGGNTVRILEREKRIGGMPEFRPDPAGSPFELEAIKNYTGVDIAPAVKLIDEAYIYAWGKRFNFPMSSSTKMYMVERGSRQTSLDNLLFEEARSLGVEVEFDHPVISQSDYARLPADTIVATGLKIEPYAALNIPYSPLYGYFAKGTVDHDRTTVSLWMDDFSKDYAFNCAINGISFGLIFQRGKPISHAGKEKYVEMLATSEGVEFKEWAELRSGACPVGSVRNPRLFHENKILSGTLAGVIDPFLFFGMLGALTSGRIAARAIEDKAGAYRDFRRATMTYYHNYAAKRFFDMLPDFVRRSVVRAGLTILPNIENFGMKHFARNLPGWRP</sequence>
<dbReference type="Proteomes" id="UP000233654">
    <property type="component" value="Unassembled WGS sequence"/>
</dbReference>
<gene>
    <name evidence="1" type="ORF">CVT63_01375</name>
</gene>
<name>A0A2N3G7M4_9ACTN</name>